<gene>
    <name evidence="9" type="ORF">DHL47_02325</name>
</gene>
<dbReference type="InterPro" id="IPR036095">
    <property type="entry name" value="PTS_EIIB-like_sf"/>
</dbReference>
<evidence type="ECO:0000256" key="5">
    <source>
        <dbReference type="ARBA" id="ARBA00023163"/>
    </source>
</evidence>
<dbReference type="PROSITE" id="PS51099">
    <property type="entry name" value="PTS_EIIB_TYPE_2"/>
    <property type="match status" value="1"/>
</dbReference>
<dbReference type="InterPro" id="IPR013196">
    <property type="entry name" value="HTH_11"/>
</dbReference>
<dbReference type="Pfam" id="PF08279">
    <property type="entry name" value="HTH_11"/>
    <property type="match status" value="1"/>
</dbReference>
<dbReference type="SUPFAM" id="SSF52794">
    <property type="entry name" value="PTS system IIB component-like"/>
    <property type="match status" value="1"/>
</dbReference>
<dbReference type="CDD" id="cd05568">
    <property type="entry name" value="PTS_IIB_bgl_like"/>
    <property type="match status" value="1"/>
</dbReference>
<evidence type="ECO:0000259" key="8">
    <source>
        <dbReference type="PROSITE" id="PS51372"/>
    </source>
</evidence>
<dbReference type="Gene3D" id="3.40.50.2300">
    <property type="match status" value="1"/>
</dbReference>
<dbReference type="InterPro" id="IPR036388">
    <property type="entry name" value="WH-like_DNA-bd_sf"/>
</dbReference>
<dbReference type="Proteomes" id="UP001519349">
    <property type="component" value="Unassembled WGS sequence"/>
</dbReference>
<dbReference type="InterPro" id="IPR036634">
    <property type="entry name" value="PRD_sf"/>
</dbReference>
<dbReference type="InterPro" id="IPR036390">
    <property type="entry name" value="WH_DNA-bd_sf"/>
</dbReference>
<name>A0ABS5AUE4_9STRE</name>
<keyword evidence="5" id="KW-0804">Transcription</keyword>
<dbReference type="InterPro" id="IPR007737">
    <property type="entry name" value="Mga_HTH"/>
</dbReference>
<keyword evidence="4" id="KW-0010">Activator</keyword>
<dbReference type="Gene3D" id="3.40.930.10">
    <property type="entry name" value="Mannitol-specific EII, Chain A"/>
    <property type="match status" value="1"/>
</dbReference>
<dbReference type="SUPFAM" id="SSF63520">
    <property type="entry name" value="PTS-regulatory domain, PRD"/>
    <property type="match status" value="2"/>
</dbReference>
<dbReference type="Pfam" id="PF00359">
    <property type="entry name" value="PTS_EIIA_2"/>
    <property type="match status" value="1"/>
</dbReference>
<keyword evidence="10" id="KW-1185">Reference proteome</keyword>
<dbReference type="InterPro" id="IPR050661">
    <property type="entry name" value="BglG_antiterminators"/>
</dbReference>
<feature type="domain" description="PTS EIIA type-2" evidence="6">
    <location>
        <begin position="522"/>
        <end position="664"/>
    </location>
</feature>
<protein>
    <submittedName>
        <fullName evidence="9">Transcription antiterminator BglG</fullName>
    </submittedName>
</protein>
<dbReference type="RefSeq" id="WP_209550766.1">
    <property type="nucleotide sequence ID" value="NZ_QFAY01000003.1"/>
</dbReference>
<reference evidence="9 10" key="1">
    <citation type="submission" date="2018-05" db="EMBL/GenBank/DDBJ databases">
        <title>Draft genome sequence of Streptococcus panodentis CCUG 70867T.</title>
        <authorList>
            <person name="Salva-Serra F."/>
            <person name="Mendez V."/>
            <person name="Jaen-Luchoro D."/>
            <person name="Gonzales-Siles L."/>
            <person name="Karlsson R."/>
            <person name="Engstrom-Jakobsson H."/>
            <person name="Busquets A."/>
            <person name="Gomila M."/>
            <person name="Pineiro-Iglesias B."/>
            <person name="Bennasar-Figueras A."/>
            <person name="Seeger M."/>
            <person name="Moore E."/>
        </authorList>
    </citation>
    <scope>NUCLEOTIDE SEQUENCE [LARGE SCALE GENOMIC DNA]</scope>
    <source>
        <strain evidence="9 10">CCUG 70867</strain>
    </source>
</reference>
<dbReference type="InterPro" id="IPR002178">
    <property type="entry name" value="PTS_EIIA_type-2_dom"/>
</dbReference>
<dbReference type="PANTHER" id="PTHR30185">
    <property type="entry name" value="CRYPTIC BETA-GLUCOSIDE BGL OPERON ANTITERMINATOR"/>
    <property type="match status" value="1"/>
</dbReference>
<keyword evidence="2" id="KW-0677">Repeat</keyword>
<keyword evidence="3" id="KW-0805">Transcription regulation</keyword>
<sequence>MLHQKEKQILQYLLDNPDQFITSMELAAHLSCSDRTIRNYLKNLMEADPEQTGWAITAKQGYGYQLTISDKEVYQDFLKAEVLLEAAPTSFEGREDRYNYILNKLLFEQQEIFFDDLVGELYVSRSTLSSDFKKIRQDLAKYDLLIESKAKRGVYVKGSERNIRRFIMDYFFRDNFFQVLQHYINIELPGRPIGLEELTIIVLDECREGQLRLSDFAIQNLVIHIALSLKRIGEGFHINRLDSWNCSGCVRERQIAQKILERVHLATGMVFPAEEVDYITLHLISKASLQQVSSQEESDVAEQLRSQLTAALEEQERFGGQPFASDFQLVEGLLAHLSTLLIRLKNHVKMTNPLLADIREHDAGVLEMTRAILTAMPLFSKQEGLSEDEIAYVALHFMAALERLREKQKFNILIICATGYGSAQMLRNRIANELGNLVHIVDVIGYYELNDERLQHIDFIISSIDLSNLLFSLPVFTVSIFLKADEVRDIKHKIACLKPISGCEIDRQPPQSSAELEKLFDDYFSEACFAVYEQTDKEAVLTDLLGRMAVGEGPDFPGRICSLMEQRERMSSIIFSDSIAVPHPIQACAKRHRIAAALIPSGLAWSQNHPHIRLVFLVSPSIYGNNGMAQLTAKIVDLLEQPDLEDQIVNCKNFAAFKELFLSI</sequence>
<feature type="domain" description="PRD" evidence="8">
    <location>
        <begin position="299"/>
        <end position="407"/>
    </location>
</feature>
<feature type="domain" description="PTS EIIB type-2" evidence="7">
    <location>
        <begin position="410"/>
        <end position="502"/>
    </location>
</feature>
<dbReference type="InterPro" id="IPR013011">
    <property type="entry name" value="PTS_EIIB_2"/>
</dbReference>
<proteinExistence type="predicted"/>
<feature type="domain" description="PRD" evidence="8">
    <location>
        <begin position="187"/>
        <end position="293"/>
    </location>
</feature>
<dbReference type="Gene3D" id="1.10.1790.10">
    <property type="entry name" value="PRD domain"/>
    <property type="match status" value="2"/>
</dbReference>
<evidence type="ECO:0000256" key="3">
    <source>
        <dbReference type="ARBA" id="ARBA00023015"/>
    </source>
</evidence>
<evidence type="ECO:0000256" key="2">
    <source>
        <dbReference type="ARBA" id="ARBA00022737"/>
    </source>
</evidence>
<dbReference type="PROSITE" id="PS51372">
    <property type="entry name" value="PRD_2"/>
    <property type="match status" value="2"/>
</dbReference>
<accession>A0ABS5AUE4</accession>
<dbReference type="PROSITE" id="PS51094">
    <property type="entry name" value="PTS_EIIA_TYPE_2"/>
    <property type="match status" value="1"/>
</dbReference>
<dbReference type="EMBL" id="QFAY01000003">
    <property type="protein sequence ID" value="MBP2620187.1"/>
    <property type="molecule type" value="Genomic_DNA"/>
</dbReference>
<dbReference type="SUPFAM" id="SSF55804">
    <property type="entry name" value="Phoshotransferase/anion transport protein"/>
    <property type="match status" value="1"/>
</dbReference>
<evidence type="ECO:0000256" key="4">
    <source>
        <dbReference type="ARBA" id="ARBA00023159"/>
    </source>
</evidence>
<evidence type="ECO:0000259" key="7">
    <source>
        <dbReference type="PROSITE" id="PS51099"/>
    </source>
</evidence>
<dbReference type="SUPFAM" id="SSF46785">
    <property type="entry name" value="Winged helix' DNA-binding domain"/>
    <property type="match status" value="1"/>
</dbReference>
<dbReference type="Pfam" id="PF05043">
    <property type="entry name" value="Mga"/>
    <property type="match status" value="1"/>
</dbReference>
<evidence type="ECO:0000313" key="10">
    <source>
        <dbReference type="Proteomes" id="UP001519349"/>
    </source>
</evidence>
<dbReference type="Pfam" id="PF00874">
    <property type="entry name" value="PRD"/>
    <property type="match status" value="2"/>
</dbReference>
<evidence type="ECO:0000313" key="9">
    <source>
        <dbReference type="EMBL" id="MBP2620187.1"/>
    </source>
</evidence>
<dbReference type="Gene3D" id="1.10.10.10">
    <property type="entry name" value="Winged helix-like DNA-binding domain superfamily/Winged helix DNA-binding domain"/>
    <property type="match status" value="2"/>
</dbReference>
<comment type="caution">
    <text evidence="9">The sequence shown here is derived from an EMBL/GenBank/DDBJ whole genome shotgun (WGS) entry which is preliminary data.</text>
</comment>
<dbReference type="InterPro" id="IPR011608">
    <property type="entry name" value="PRD"/>
</dbReference>
<keyword evidence="1" id="KW-0808">Transferase</keyword>
<dbReference type="InterPro" id="IPR016152">
    <property type="entry name" value="PTrfase/Anion_transptr"/>
</dbReference>
<dbReference type="PANTHER" id="PTHR30185:SF18">
    <property type="entry name" value="TRANSCRIPTIONAL REGULATOR MTLR"/>
    <property type="match status" value="1"/>
</dbReference>
<evidence type="ECO:0000256" key="1">
    <source>
        <dbReference type="ARBA" id="ARBA00022679"/>
    </source>
</evidence>
<evidence type="ECO:0000259" key="6">
    <source>
        <dbReference type="PROSITE" id="PS51094"/>
    </source>
</evidence>
<organism evidence="9 10">
    <name type="scientific">Streptococcus panodentis</name>
    <dbReference type="NCBI Taxonomy" id="1581472"/>
    <lineage>
        <taxon>Bacteria</taxon>
        <taxon>Bacillati</taxon>
        <taxon>Bacillota</taxon>
        <taxon>Bacilli</taxon>
        <taxon>Lactobacillales</taxon>
        <taxon>Streptococcaceae</taxon>
        <taxon>Streptococcus</taxon>
    </lineage>
</organism>